<dbReference type="AlphaFoldDB" id="A0A5C4JM90"/>
<proteinExistence type="inferred from homology"/>
<evidence type="ECO:0000256" key="1">
    <source>
        <dbReference type="ARBA" id="ARBA00004994"/>
    </source>
</evidence>
<evidence type="ECO:0000256" key="6">
    <source>
        <dbReference type="ARBA" id="ARBA00022857"/>
    </source>
</evidence>
<dbReference type="Proteomes" id="UP000307874">
    <property type="component" value="Unassembled WGS sequence"/>
</dbReference>
<dbReference type="InterPro" id="IPR051402">
    <property type="entry name" value="KPR-Related"/>
</dbReference>
<dbReference type="GO" id="GO:0008677">
    <property type="term" value="F:2-dehydropantoate 2-reductase activity"/>
    <property type="evidence" value="ECO:0007669"/>
    <property type="project" value="UniProtKB-EC"/>
</dbReference>
<dbReference type="SUPFAM" id="SSF48179">
    <property type="entry name" value="6-phosphogluconate dehydrogenase C-terminal domain-like"/>
    <property type="match status" value="1"/>
</dbReference>
<dbReference type="NCBIfam" id="TIGR00745">
    <property type="entry name" value="apbA_panE"/>
    <property type="match status" value="1"/>
</dbReference>
<comment type="pathway">
    <text evidence="1 10">Cofactor biosynthesis; (R)-pantothenate biosynthesis; (R)-pantoate from 3-methyl-2-oxobutanoate: step 2/2.</text>
</comment>
<dbReference type="Gene3D" id="1.10.1040.10">
    <property type="entry name" value="N-(1-d-carboxylethyl)-l-norvaline Dehydrogenase, domain 2"/>
    <property type="match status" value="1"/>
</dbReference>
<keyword evidence="6 10" id="KW-0521">NADP</keyword>
<feature type="domain" description="Ketopantoate reductase C-terminal" evidence="12">
    <location>
        <begin position="184"/>
        <end position="322"/>
    </location>
</feature>
<dbReference type="PANTHER" id="PTHR21708">
    <property type="entry name" value="PROBABLE 2-DEHYDROPANTOATE 2-REDUCTASE"/>
    <property type="match status" value="1"/>
</dbReference>
<accession>A0A5C4JM90</accession>
<comment type="similarity">
    <text evidence="2 10">Belongs to the ketopantoate reductase family.</text>
</comment>
<dbReference type="InterPro" id="IPR013328">
    <property type="entry name" value="6PGD_dom2"/>
</dbReference>
<keyword evidence="5 10" id="KW-0566">Pantothenate biosynthesis</keyword>
<dbReference type="PANTHER" id="PTHR21708:SF26">
    <property type="entry name" value="2-DEHYDROPANTOATE 2-REDUCTASE"/>
    <property type="match status" value="1"/>
</dbReference>
<feature type="domain" description="Ketopantoate reductase N-terminal" evidence="11">
    <location>
        <begin position="8"/>
        <end position="155"/>
    </location>
</feature>
<dbReference type="InterPro" id="IPR008927">
    <property type="entry name" value="6-PGluconate_DH-like_C_sf"/>
</dbReference>
<keyword evidence="7 10" id="KW-0560">Oxidoreductase</keyword>
<dbReference type="OrthoDB" id="9793586at2"/>
<evidence type="ECO:0000259" key="11">
    <source>
        <dbReference type="Pfam" id="PF02558"/>
    </source>
</evidence>
<evidence type="ECO:0000256" key="5">
    <source>
        <dbReference type="ARBA" id="ARBA00022655"/>
    </source>
</evidence>
<protein>
    <recommendedName>
        <fullName evidence="4 10">2-dehydropantoate 2-reductase</fullName>
        <ecNumber evidence="3 10">1.1.1.169</ecNumber>
    </recommendedName>
    <alternativeName>
        <fullName evidence="8 10">Ketopantoate reductase</fullName>
    </alternativeName>
</protein>
<evidence type="ECO:0000256" key="8">
    <source>
        <dbReference type="ARBA" id="ARBA00032024"/>
    </source>
</evidence>
<dbReference type="SUPFAM" id="SSF51735">
    <property type="entry name" value="NAD(P)-binding Rossmann-fold domains"/>
    <property type="match status" value="1"/>
</dbReference>
<keyword evidence="14" id="KW-1185">Reference proteome</keyword>
<dbReference type="CDD" id="cd02440">
    <property type="entry name" value="AdoMet_MTases"/>
    <property type="match status" value="1"/>
</dbReference>
<comment type="catalytic activity">
    <reaction evidence="9 10">
        <text>(R)-pantoate + NADP(+) = 2-dehydropantoate + NADPH + H(+)</text>
        <dbReference type="Rhea" id="RHEA:16233"/>
        <dbReference type="ChEBI" id="CHEBI:11561"/>
        <dbReference type="ChEBI" id="CHEBI:15378"/>
        <dbReference type="ChEBI" id="CHEBI:15980"/>
        <dbReference type="ChEBI" id="CHEBI:57783"/>
        <dbReference type="ChEBI" id="CHEBI:58349"/>
        <dbReference type="EC" id="1.1.1.169"/>
    </reaction>
</comment>
<evidence type="ECO:0000256" key="4">
    <source>
        <dbReference type="ARBA" id="ARBA00019465"/>
    </source>
</evidence>
<evidence type="ECO:0000313" key="13">
    <source>
        <dbReference type="EMBL" id="TNB46292.1"/>
    </source>
</evidence>
<evidence type="ECO:0000256" key="3">
    <source>
        <dbReference type="ARBA" id="ARBA00013014"/>
    </source>
</evidence>
<dbReference type="EMBL" id="VCLB01000011">
    <property type="protein sequence ID" value="TNB46292.1"/>
    <property type="molecule type" value="Genomic_DNA"/>
</dbReference>
<evidence type="ECO:0000256" key="2">
    <source>
        <dbReference type="ARBA" id="ARBA00007870"/>
    </source>
</evidence>
<dbReference type="GO" id="GO:0005737">
    <property type="term" value="C:cytoplasm"/>
    <property type="evidence" value="ECO:0007669"/>
    <property type="project" value="TreeGrafter"/>
</dbReference>
<evidence type="ECO:0000256" key="10">
    <source>
        <dbReference type="RuleBase" id="RU362068"/>
    </source>
</evidence>
<evidence type="ECO:0000256" key="9">
    <source>
        <dbReference type="ARBA" id="ARBA00048793"/>
    </source>
</evidence>
<sequence>MGMSHSPILIWGAGAIGGVLGAYFARAGHKVHMVDIVADHVEAMRTTGLRIEGPVEAFTQVLPASTPDELEGRYDRVFLAVKAHHTEDALEMLIPHLAPGGYVVSAQNGLNEKVIAARIGVEKTVGCFVNFGADWLEPGRILYGNRAAVAVGELDGRMSQRVRDVHALLSIVEPDAVATDNIWGYLWGKMGYGALLFCTALTPDSMSDAMARPEHRVVYEALGHEVMTLANAEGVKPLGFNGFDPDAFLRSDPDGMRMALETMVAHNRKTAKTHSGIWRDLAVRKRRTEVDAQIGTMIPLAAAHGLDVPVLAKLVELIHAIEDGEKPQSAARVDEMVPLCR</sequence>
<dbReference type="Pfam" id="PF08546">
    <property type="entry name" value="ApbA_C"/>
    <property type="match status" value="1"/>
</dbReference>
<dbReference type="InterPro" id="IPR013752">
    <property type="entry name" value="KPA_reductase"/>
</dbReference>
<dbReference type="InterPro" id="IPR013332">
    <property type="entry name" value="KPR_N"/>
</dbReference>
<evidence type="ECO:0000313" key="14">
    <source>
        <dbReference type="Proteomes" id="UP000307874"/>
    </source>
</evidence>
<dbReference type="EC" id="1.1.1.169" evidence="3 10"/>
<comment type="caution">
    <text evidence="13">The sequence shown here is derived from an EMBL/GenBank/DDBJ whole genome shotgun (WGS) entry which is preliminary data.</text>
</comment>
<name>A0A5C4JM90_9HYPH</name>
<organism evidence="13 14">
    <name type="scientific">Martelella lutilitoris</name>
    <dbReference type="NCBI Taxonomy" id="2583532"/>
    <lineage>
        <taxon>Bacteria</taxon>
        <taxon>Pseudomonadati</taxon>
        <taxon>Pseudomonadota</taxon>
        <taxon>Alphaproteobacteria</taxon>
        <taxon>Hyphomicrobiales</taxon>
        <taxon>Aurantimonadaceae</taxon>
        <taxon>Martelella</taxon>
    </lineage>
</organism>
<dbReference type="Gene3D" id="3.40.50.720">
    <property type="entry name" value="NAD(P)-binding Rossmann-like Domain"/>
    <property type="match status" value="1"/>
</dbReference>
<comment type="function">
    <text evidence="10">Catalyzes the NADPH-dependent reduction of ketopantoate into pantoic acid.</text>
</comment>
<gene>
    <name evidence="13" type="ORF">FF124_19290</name>
</gene>
<dbReference type="InterPro" id="IPR036291">
    <property type="entry name" value="NAD(P)-bd_dom_sf"/>
</dbReference>
<dbReference type="InterPro" id="IPR003710">
    <property type="entry name" value="ApbA"/>
</dbReference>
<evidence type="ECO:0000259" key="12">
    <source>
        <dbReference type="Pfam" id="PF08546"/>
    </source>
</evidence>
<evidence type="ECO:0000256" key="7">
    <source>
        <dbReference type="ARBA" id="ARBA00023002"/>
    </source>
</evidence>
<dbReference type="UniPathway" id="UPA00028">
    <property type="reaction ID" value="UER00004"/>
</dbReference>
<dbReference type="Pfam" id="PF02558">
    <property type="entry name" value="ApbA"/>
    <property type="match status" value="1"/>
</dbReference>
<reference evidence="13 14" key="1">
    <citation type="submission" date="2019-06" db="EMBL/GenBank/DDBJ databases">
        <title>Martelella lutilitoris sp. nov., isolated from a tidal mudflat.</title>
        <authorList>
            <person name="Kim Y.-J."/>
        </authorList>
    </citation>
    <scope>NUCLEOTIDE SEQUENCE [LARGE SCALE GENOMIC DNA]</scope>
    <source>
        <strain evidence="13 14">GH2-6</strain>
    </source>
</reference>
<dbReference type="GO" id="GO:0015940">
    <property type="term" value="P:pantothenate biosynthetic process"/>
    <property type="evidence" value="ECO:0007669"/>
    <property type="project" value="UniProtKB-UniPathway"/>
</dbReference>